<dbReference type="Proteomes" id="UP000615455">
    <property type="component" value="Unassembled WGS sequence"/>
</dbReference>
<keyword evidence="1" id="KW-0812">Transmembrane</keyword>
<evidence type="ECO:0000313" key="3">
    <source>
        <dbReference type="Proteomes" id="UP000615455"/>
    </source>
</evidence>
<evidence type="ECO:0000313" key="2">
    <source>
        <dbReference type="EMBL" id="GGI46274.1"/>
    </source>
</evidence>
<accession>A0ABQ2BTW9</accession>
<evidence type="ECO:0000256" key="1">
    <source>
        <dbReference type="SAM" id="Phobius"/>
    </source>
</evidence>
<dbReference type="EMBL" id="BMHE01000005">
    <property type="protein sequence ID" value="GGI46274.1"/>
    <property type="molecule type" value="Genomic_DNA"/>
</dbReference>
<reference evidence="3" key="1">
    <citation type="journal article" date="2019" name="Int. J. Syst. Evol. Microbiol.">
        <title>The Global Catalogue of Microorganisms (GCM) 10K type strain sequencing project: providing services to taxonomists for standard genome sequencing and annotation.</title>
        <authorList>
            <consortium name="The Broad Institute Genomics Platform"/>
            <consortium name="The Broad Institute Genome Sequencing Center for Infectious Disease"/>
            <person name="Wu L."/>
            <person name="Ma J."/>
        </authorList>
    </citation>
    <scope>NUCLEOTIDE SEQUENCE [LARGE SCALE GENOMIC DNA]</scope>
    <source>
        <strain evidence="3">CGMCC 1.15043</strain>
    </source>
</reference>
<feature type="transmembrane region" description="Helical" evidence="1">
    <location>
        <begin position="21"/>
        <end position="39"/>
    </location>
</feature>
<keyword evidence="3" id="KW-1185">Reference proteome</keyword>
<protein>
    <submittedName>
        <fullName evidence="2">Uncharacterized protein</fullName>
    </submittedName>
</protein>
<keyword evidence="1" id="KW-1133">Transmembrane helix</keyword>
<organism evidence="2 3">
    <name type="scientific">Paenibacillus marchantiophytorum</name>
    <dbReference type="NCBI Taxonomy" id="1619310"/>
    <lineage>
        <taxon>Bacteria</taxon>
        <taxon>Bacillati</taxon>
        <taxon>Bacillota</taxon>
        <taxon>Bacilli</taxon>
        <taxon>Bacillales</taxon>
        <taxon>Paenibacillaceae</taxon>
        <taxon>Paenibacillus</taxon>
    </lineage>
</organism>
<name>A0ABQ2BTW9_9BACL</name>
<gene>
    <name evidence="2" type="ORF">GCM10008018_16300</name>
</gene>
<proteinExistence type="predicted"/>
<sequence length="69" mass="7961">MAIRRLLGRISAWPTGKRLNVANIGIGTFLGLGIDVYYLKPTEELTYQWLTNRINPCKENNFSVHRLTR</sequence>
<keyword evidence="1" id="KW-0472">Membrane</keyword>
<comment type="caution">
    <text evidence="2">The sequence shown here is derived from an EMBL/GenBank/DDBJ whole genome shotgun (WGS) entry which is preliminary data.</text>
</comment>